<gene>
    <name evidence="10" type="ORF">FC66_GL001104</name>
</gene>
<dbReference type="InterPro" id="IPR000835">
    <property type="entry name" value="HTH_MarR-typ"/>
</dbReference>
<sequence>MTLNHNPNKLEDELCFSIYTAQKDYNKFYTESLKEFSLTYPQYITLLSLWEKSPVMVKELGAKLHLDNGTLTPLLKRMEKDEWVERTRDPEDERRVNVSLTEKAKKSKTKIIKQMSNCFASFDMTEEEYLGYVNELKMITSKLENRVNRD</sequence>
<dbReference type="GeneID" id="83548086"/>
<feature type="domain" description="HTH marR-type" evidence="9">
    <location>
        <begin position="11"/>
        <end position="145"/>
    </location>
</feature>
<comment type="similarity">
    <text evidence="6">Belongs to the SarZ family.</text>
</comment>
<dbReference type="AlphaFoldDB" id="A0A0R1HQZ8"/>
<evidence type="ECO:0000256" key="1">
    <source>
        <dbReference type="ARBA" id="ARBA00004496"/>
    </source>
</evidence>
<evidence type="ECO:0000313" key="10">
    <source>
        <dbReference type="EMBL" id="KRK45873.1"/>
    </source>
</evidence>
<dbReference type="SUPFAM" id="SSF46785">
    <property type="entry name" value="Winged helix' DNA-binding domain"/>
    <property type="match status" value="1"/>
</dbReference>
<evidence type="ECO:0000313" key="11">
    <source>
        <dbReference type="Proteomes" id="UP000051450"/>
    </source>
</evidence>
<dbReference type="Gene3D" id="1.10.10.10">
    <property type="entry name" value="Winged helix-like DNA-binding domain superfamily/Winged helix DNA-binding domain"/>
    <property type="match status" value="1"/>
</dbReference>
<reference evidence="10 11" key="1">
    <citation type="journal article" date="2015" name="Genome Announc.">
        <title>Expanding the biotechnology potential of lactobacilli through comparative genomics of 213 strains and associated genera.</title>
        <authorList>
            <person name="Sun Z."/>
            <person name="Harris H.M."/>
            <person name="McCann A."/>
            <person name="Guo C."/>
            <person name="Argimon S."/>
            <person name="Zhang W."/>
            <person name="Yang X."/>
            <person name="Jeffery I.B."/>
            <person name="Cooney J.C."/>
            <person name="Kagawa T.F."/>
            <person name="Liu W."/>
            <person name="Song Y."/>
            <person name="Salvetti E."/>
            <person name="Wrobel A."/>
            <person name="Rasinkangas P."/>
            <person name="Parkhill J."/>
            <person name="Rea M.C."/>
            <person name="O'Sullivan O."/>
            <person name="Ritari J."/>
            <person name="Douillard F.P."/>
            <person name="Paul Ross R."/>
            <person name="Yang R."/>
            <person name="Briner A.E."/>
            <person name="Felis G.E."/>
            <person name="de Vos W.M."/>
            <person name="Barrangou R."/>
            <person name="Klaenhammer T.R."/>
            <person name="Caufield P.W."/>
            <person name="Cui Y."/>
            <person name="Zhang H."/>
            <person name="O'Toole P.W."/>
        </authorList>
    </citation>
    <scope>NUCLEOTIDE SEQUENCE [LARGE SCALE GENOMIC DNA]</scope>
    <source>
        <strain evidence="10 11">DSM 15638</strain>
    </source>
</reference>
<proteinExistence type="inferred from homology"/>
<keyword evidence="4" id="KW-0238">DNA-binding</keyword>
<evidence type="ECO:0000259" key="9">
    <source>
        <dbReference type="PROSITE" id="PS50995"/>
    </source>
</evidence>
<evidence type="ECO:0000256" key="3">
    <source>
        <dbReference type="ARBA" id="ARBA00023015"/>
    </source>
</evidence>
<evidence type="ECO:0000256" key="8">
    <source>
        <dbReference type="ARBA" id="ARBA00047207"/>
    </source>
</evidence>
<protein>
    <recommendedName>
        <fullName evidence="7">HTH-type transcriptional regulator SarZ</fullName>
    </recommendedName>
    <alternativeName>
        <fullName evidence="8">Staphylococcal accessory regulator Z</fullName>
    </alternativeName>
</protein>
<dbReference type="PATRIC" id="fig|1423719.4.peg.1125"/>
<dbReference type="PANTHER" id="PTHR42756">
    <property type="entry name" value="TRANSCRIPTIONAL REGULATOR, MARR"/>
    <property type="match status" value="1"/>
</dbReference>
<dbReference type="FunFam" id="1.10.10.10:FF:000163">
    <property type="entry name" value="MarR family transcriptional regulator"/>
    <property type="match status" value="1"/>
</dbReference>
<dbReference type="InterPro" id="IPR036390">
    <property type="entry name" value="WH_DNA-bd_sf"/>
</dbReference>
<evidence type="ECO:0000256" key="5">
    <source>
        <dbReference type="ARBA" id="ARBA00023163"/>
    </source>
</evidence>
<dbReference type="GO" id="GO:0005737">
    <property type="term" value="C:cytoplasm"/>
    <property type="evidence" value="ECO:0007669"/>
    <property type="project" value="UniProtKB-SubCell"/>
</dbReference>
<evidence type="ECO:0000256" key="2">
    <source>
        <dbReference type="ARBA" id="ARBA00022490"/>
    </source>
</evidence>
<dbReference type="PROSITE" id="PS50995">
    <property type="entry name" value="HTH_MARR_2"/>
    <property type="match status" value="1"/>
</dbReference>
<dbReference type="PRINTS" id="PR00598">
    <property type="entry name" value="HTHMARR"/>
</dbReference>
<dbReference type="Proteomes" id="UP000051450">
    <property type="component" value="Unassembled WGS sequence"/>
</dbReference>
<dbReference type="InterPro" id="IPR036388">
    <property type="entry name" value="WH-like_DNA-bd_sf"/>
</dbReference>
<dbReference type="Pfam" id="PF22381">
    <property type="entry name" value="Staph_reg_Sar_Rot"/>
    <property type="match status" value="1"/>
</dbReference>
<name>A0A0R1HQZ8_9LACO</name>
<comment type="caution">
    <text evidence="10">The sequence shown here is derived from an EMBL/GenBank/DDBJ whole genome shotgun (WGS) entry which is preliminary data.</text>
</comment>
<keyword evidence="5" id="KW-0804">Transcription</keyword>
<dbReference type="GO" id="GO:0003677">
    <property type="term" value="F:DNA binding"/>
    <property type="evidence" value="ECO:0007669"/>
    <property type="project" value="UniProtKB-KW"/>
</dbReference>
<evidence type="ECO:0000256" key="7">
    <source>
        <dbReference type="ARBA" id="ARBA00047188"/>
    </source>
</evidence>
<dbReference type="GO" id="GO:0003700">
    <property type="term" value="F:DNA-binding transcription factor activity"/>
    <property type="evidence" value="ECO:0007669"/>
    <property type="project" value="InterPro"/>
</dbReference>
<dbReference type="RefSeq" id="WP_057974163.1">
    <property type="nucleotide sequence ID" value="NZ_AZDI01000004.1"/>
</dbReference>
<keyword evidence="3" id="KW-0805">Transcription regulation</keyword>
<evidence type="ECO:0000256" key="6">
    <source>
        <dbReference type="ARBA" id="ARBA00046337"/>
    </source>
</evidence>
<dbReference type="SMART" id="SM00347">
    <property type="entry name" value="HTH_MARR"/>
    <property type="match status" value="1"/>
</dbReference>
<accession>A0A0R1HQZ8</accession>
<keyword evidence="11" id="KW-1185">Reference proteome</keyword>
<dbReference type="OrthoDB" id="9806864at2"/>
<keyword evidence="2" id="KW-0963">Cytoplasm</keyword>
<dbReference type="STRING" id="1423719.FC66_GL001104"/>
<evidence type="ECO:0000256" key="4">
    <source>
        <dbReference type="ARBA" id="ARBA00023125"/>
    </source>
</evidence>
<dbReference type="InterPro" id="IPR055166">
    <property type="entry name" value="Transc_reg_Sar_Rot_HTH"/>
</dbReference>
<comment type="subcellular location">
    <subcellularLocation>
        <location evidence="1">Cytoplasm</location>
    </subcellularLocation>
</comment>
<organism evidence="10 11">
    <name type="scientific">Dellaglioa algida DSM 15638</name>
    <dbReference type="NCBI Taxonomy" id="1423719"/>
    <lineage>
        <taxon>Bacteria</taxon>
        <taxon>Bacillati</taxon>
        <taxon>Bacillota</taxon>
        <taxon>Bacilli</taxon>
        <taxon>Lactobacillales</taxon>
        <taxon>Lactobacillaceae</taxon>
        <taxon>Dellaglioa</taxon>
    </lineage>
</organism>
<dbReference type="EMBL" id="AZDI01000004">
    <property type="protein sequence ID" value="KRK45873.1"/>
    <property type="molecule type" value="Genomic_DNA"/>
</dbReference>
<dbReference type="PANTHER" id="PTHR42756:SF1">
    <property type="entry name" value="TRANSCRIPTIONAL REPRESSOR OF EMRAB OPERON"/>
    <property type="match status" value="1"/>
</dbReference>